<dbReference type="InterPro" id="IPR006059">
    <property type="entry name" value="SBP"/>
</dbReference>
<dbReference type="SUPFAM" id="SSF53850">
    <property type="entry name" value="Periplasmic binding protein-like II"/>
    <property type="match status" value="1"/>
</dbReference>
<name>A0A7T8BAL8_9SPIR</name>
<evidence type="ECO:0000256" key="3">
    <source>
        <dbReference type="SAM" id="SignalP"/>
    </source>
</evidence>
<proteinExistence type="inferred from homology"/>
<feature type="chain" id="PRO_5030627078" evidence="3">
    <location>
        <begin position="21"/>
        <end position="423"/>
    </location>
</feature>
<dbReference type="RefSeq" id="WP_215626804.1">
    <property type="nucleotide sequence ID" value="NZ_CP067089.2"/>
</dbReference>
<keyword evidence="3" id="KW-0732">Signal</keyword>
<dbReference type="GO" id="GO:0042597">
    <property type="term" value="C:periplasmic space"/>
    <property type="evidence" value="ECO:0007669"/>
    <property type="project" value="UniProtKB-SubCell"/>
</dbReference>
<keyword evidence="5" id="KW-1185">Reference proteome</keyword>
<dbReference type="KEGG" id="bhc:JFL75_00855"/>
<dbReference type="InterPro" id="IPR050490">
    <property type="entry name" value="Bact_solute-bd_prot1"/>
</dbReference>
<evidence type="ECO:0000313" key="5">
    <source>
        <dbReference type="Proteomes" id="UP000595917"/>
    </source>
</evidence>
<dbReference type="Proteomes" id="UP000595917">
    <property type="component" value="Chromosome"/>
</dbReference>
<comment type="subcellular location">
    <subcellularLocation>
        <location evidence="1">Periplasm</location>
    </subcellularLocation>
</comment>
<dbReference type="Gene3D" id="3.40.190.10">
    <property type="entry name" value="Periplasmic binding protein-like II"/>
    <property type="match status" value="2"/>
</dbReference>
<accession>A0A7T8BAL8</accession>
<reference evidence="4" key="1">
    <citation type="submission" date="2021-01" db="EMBL/GenBank/DDBJ databases">
        <title>Description of Breznakiella homolactica.</title>
        <authorList>
            <person name="Song Y."/>
            <person name="Brune A."/>
        </authorList>
    </citation>
    <scope>NUCLEOTIDE SEQUENCE</scope>
    <source>
        <strain evidence="4">RmG30</strain>
    </source>
</reference>
<protein>
    <submittedName>
        <fullName evidence="4">Carbohydrate ABC transporter substrate-binding protein</fullName>
    </submittedName>
</protein>
<organism evidence="4 5">
    <name type="scientific">Breznakiella homolactica</name>
    <dbReference type="NCBI Taxonomy" id="2798577"/>
    <lineage>
        <taxon>Bacteria</taxon>
        <taxon>Pseudomonadati</taxon>
        <taxon>Spirochaetota</taxon>
        <taxon>Spirochaetia</taxon>
        <taxon>Spirochaetales</taxon>
        <taxon>Breznakiellaceae</taxon>
        <taxon>Breznakiella</taxon>
    </lineage>
</organism>
<dbReference type="PANTHER" id="PTHR43649">
    <property type="entry name" value="ARABINOSE-BINDING PROTEIN-RELATED"/>
    <property type="match status" value="1"/>
</dbReference>
<dbReference type="EMBL" id="CP067089">
    <property type="protein sequence ID" value="QQO09501.1"/>
    <property type="molecule type" value="Genomic_DNA"/>
</dbReference>
<gene>
    <name evidence="4" type="ORF">JFL75_00855</name>
</gene>
<dbReference type="Pfam" id="PF13416">
    <property type="entry name" value="SBP_bac_8"/>
    <property type="match status" value="1"/>
</dbReference>
<evidence type="ECO:0000256" key="2">
    <source>
        <dbReference type="ARBA" id="ARBA00008520"/>
    </source>
</evidence>
<evidence type="ECO:0000256" key="1">
    <source>
        <dbReference type="ARBA" id="ARBA00004418"/>
    </source>
</evidence>
<evidence type="ECO:0000313" key="4">
    <source>
        <dbReference type="EMBL" id="QQO09501.1"/>
    </source>
</evidence>
<dbReference type="AlphaFoldDB" id="A0A7T8BAL8"/>
<comment type="similarity">
    <text evidence="2">Belongs to the bacterial solute-binding protein 1 family.</text>
</comment>
<sequence length="423" mass="45433">MKKKMLVVSGILILALIMLAGCSGKGDKSAGSGGVVTLSFPSIWVGSDSKAPVFSKMITGFNQEYAGKYEVKVEEQTDYDAYRDKIRTQIATGNAPDIFTLDSFADLQLFASSGKLMDMTGFLKAPAMYNKFSANAIEETQINGINYAFPYEMAIVPIMMNGKLLQQAGVDKVPTSYEELWAACDKLKARGIFPTTQMTNNNAWTSMLWYSYAVAAVGGPDVYRTGLDHPAFAAAADIMRQMFRNTSSDAVGADASVVNGHFFNERAAIYTNGTWILGRIKSEGVAGLYDNLIISPGFSYQGRNGGAYVTSILAYFAAGKQTNPDKEAAVKAFFEYITDPGRLLELANSSGALFAINIDTDGLSDPVQAEIVAQQAAAPFLIGHFQGSMPIPVINAFPSALEALVLGDVNAEGFVKLLKAADE</sequence>
<dbReference type="PROSITE" id="PS51257">
    <property type="entry name" value="PROKAR_LIPOPROTEIN"/>
    <property type="match status" value="1"/>
</dbReference>
<feature type="signal peptide" evidence="3">
    <location>
        <begin position="1"/>
        <end position="20"/>
    </location>
</feature>